<dbReference type="InterPro" id="IPR020846">
    <property type="entry name" value="MFS_dom"/>
</dbReference>
<evidence type="ECO:0000259" key="7">
    <source>
        <dbReference type="PROSITE" id="PS50850"/>
    </source>
</evidence>
<evidence type="ECO:0000313" key="9">
    <source>
        <dbReference type="Proteomes" id="UP001155240"/>
    </source>
</evidence>
<keyword evidence="4 6" id="KW-0472">Membrane</keyword>
<gene>
    <name evidence="8" type="ORF">NB037_03765</name>
</gene>
<dbReference type="Proteomes" id="UP001155240">
    <property type="component" value="Unassembled WGS sequence"/>
</dbReference>
<organism evidence="8 9">
    <name type="scientific">Rathayibacter rubneri</name>
    <dbReference type="NCBI Taxonomy" id="2950106"/>
    <lineage>
        <taxon>Bacteria</taxon>
        <taxon>Bacillati</taxon>
        <taxon>Actinomycetota</taxon>
        <taxon>Actinomycetes</taxon>
        <taxon>Micrococcales</taxon>
        <taxon>Microbacteriaceae</taxon>
        <taxon>Rathayibacter</taxon>
    </lineage>
</organism>
<evidence type="ECO:0000256" key="1">
    <source>
        <dbReference type="ARBA" id="ARBA00004651"/>
    </source>
</evidence>
<dbReference type="InterPro" id="IPR011701">
    <property type="entry name" value="MFS"/>
</dbReference>
<dbReference type="GO" id="GO:0022857">
    <property type="term" value="F:transmembrane transporter activity"/>
    <property type="evidence" value="ECO:0007669"/>
    <property type="project" value="InterPro"/>
</dbReference>
<feature type="transmembrane region" description="Helical" evidence="6">
    <location>
        <begin position="189"/>
        <end position="211"/>
    </location>
</feature>
<feature type="transmembrane region" description="Helical" evidence="6">
    <location>
        <begin position="154"/>
        <end position="177"/>
    </location>
</feature>
<feature type="region of interest" description="Disordered" evidence="5">
    <location>
        <begin position="1"/>
        <end position="21"/>
    </location>
</feature>
<feature type="transmembrane region" description="Helical" evidence="6">
    <location>
        <begin position="98"/>
        <end position="118"/>
    </location>
</feature>
<evidence type="ECO:0000256" key="2">
    <source>
        <dbReference type="ARBA" id="ARBA00022692"/>
    </source>
</evidence>
<accession>A0A9X2DVZ0</accession>
<feature type="transmembrane region" description="Helical" evidence="6">
    <location>
        <begin position="217"/>
        <end position="236"/>
    </location>
</feature>
<dbReference type="GO" id="GO:0005886">
    <property type="term" value="C:plasma membrane"/>
    <property type="evidence" value="ECO:0007669"/>
    <property type="project" value="UniProtKB-SubCell"/>
</dbReference>
<feature type="transmembrane region" description="Helical" evidence="6">
    <location>
        <begin position="401"/>
        <end position="425"/>
    </location>
</feature>
<evidence type="ECO:0000256" key="3">
    <source>
        <dbReference type="ARBA" id="ARBA00022989"/>
    </source>
</evidence>
<comment type="caution">
    <text evidence="8">The sequence shown here is derived from an EMBL/GenBank/DDBJ whole genome shotgun (WGS) entry which is preliminary data.</text>
</comment>
<dbReference type="EMBL" id="JAMRYM010000007">
    <property type="protein sequence ID" value="MCM6761528.1"/>
    <property type="molecule type" value="Genomic_DNA"/>
</dbReference>
<dbReference type="PROSITE" id="PS50850">
    <property type="entry name" value="MFS"/>
    <property type="match status" value="1"/>
</dbReference>
<keyword evidence="2 6" id="KW-0812">Transmembrane</keyword>
<dbReference type="RefSeq" id="WP_251943817.1">
    <property type="nucleotide sequence ID" value="NZ_JAMRYM010000007.1"/>
</dbReference>
<dbReference type="PANTHER" id="PTHR23528">
    <property type="match status" value="1"/>
</dbReference>
<feature type="transmembrane region" description="Helical" evidence="6">
    <location>
        <begin position="304"/>
        <end position="326"/>
    </location>
</feature>
<dbReference type="SUPFAM" id="SSF103473">
    <property type="entry name" value="MFS general substrate transporter"/>
    <property type="match status" value="1"/>
</dbReference>
<comment type="subcellular location">
    <subcellularLocation>
        <location evidence="1">Cell membrane</location>
        <topology evidence="1">Multi-pass membrane protein</topology>
    </subcellularLocation>
</comment>
<evidence type="ECO:0000256" key="6">
    <source>
        <dbReference type="SAM" id="Phobius"/>
    </source>
</evidence>
<reference evidence="8" key="1">
    <citation type="submission" date="2022-06" db="EMBL/GenBank/DDBJ databases">
        <title>Whole genome shotgun sequencing (WGS) of Rathayibacter sp. ZW T2_19, isolated from stored onions (Allium cepa).</title>
        <authorList>
            <person name="Stoll D.A."/>
            <person name="Huch M."/>
        </authorList>
    </citation>
    <scope>NUCLEOTIDE SEQUENCE</scope>
    <source>
        <strain evidence="8">ZW T2_19</strain>
    </source>
</reference>
<evidence type="ECO:0000256" key="5">
    <source>
        <dbReference type="SAM" id="MobiDB-lite"/>
    </source>
</evidence>
<proteinExistence type="predicted"/>
<evidence type="ECO:0000256" key="4">
    <source>
        <dbReference type="ARBA" id="ARBA00023136"/>
    </source>
</evidence>
<feature type="transmembrane region" description="Helical" evidence="6">
    <location>
        <begin position="431"/>
        <end position="452"/>
    </location>
</feature>
<sequence>MTVPRHPDGPSGPRAVSDEPSFDLPLSPAASVELGAENIANAVRSGSDERVPLRKRYLAALFFGQFALYVAFVAPIAYSLAVRVGQIAPDTRDTALALAVGIPGVLVVICAPIVGVLSDQTRSRLGRRRPWLLGGAVVALIGSAVIGFTETVPLLIAGWSVAYLGYSVCGAMIATHLGDRLPEGQRGKVMGILGAINQIAPLFGVILGGVLSATGGGLFIGPGLLAFVGTLLFAIVMKDAAFTGPVVRAGSQKILSGFWFNPRRYPNIAWVWVSRALIFMALSFSGLYGIYLLQTRLGLGAAEVATIVSLSGVVSIAAGIGGAIGSGYLSDKLKTRKPFLIVSGVLIAAGLIGTGTTASLAQYVVAGVFTAFAIGVYGAVDQALMLDVLPQDEDENGRYLSILQLGTSVPQAVGPLLAGAVLALFGGGYSGVYFVGAAFAVLGALAIIPIAVGRRAELSTTSIQTP</sequence>
<dbReference type="PANTHER" id="PTHR23528:SF1">
    <property type="entry name" value="MAJOR FACILITATOR SUPERFAMILY (MFS) PROFILE DOMAIN-CONTAINING PROTEIN"/>
    <property type="match status" value="1"/>
</dbReference>
<dbReference type="InterPro" id="IPR036259">
    <property type="entry name" value="MFS_trans_sf"/>
</dbReference>
<feature type="transmembrane region" description="Helical" evidence="6">
    <location>
        <begin position="57"/>
        <end position="78"/>
    </location>
</feature>
<feature type="transmembrane region" description="Helical" evidence="6">
    <location>
        <begin position="269"/>
        <end position="292"/>
    </location>
</feature>
<feature type="transmembrane region" description="Helical" evidence="6">
    <location>
        <begin position="338"/>
        <end position="354"/>
    </location>
</feature>
<keyword evidence="3 6" id="KW-1133">Transmembrane helix</keyword>
<dbReference type="AlphaFoldDB" id="A0A9X2DVZ0"/>
<evidence type="ECO:0000313" key="8">
    <source>
        <dbReference type="EMBL" id="MCM6761528.1"/>
    </source>
</evidence>
<feature type="transmembrane region" description="Helical" evidence="6">
    <location>
        <begin position="130"/>
        <end position="148"/>
    </location>
</feature>
<feature type="domain" description="Major facilitator superfamily (MFS) profile" evidence="7">
    <location>
        <begin position="57"/>
        <end position="455"/>
    </location>
</feature>
<dbReference type="Gene3D" id="1.20.1250.20">
    <property type="entry name" value="MFS general substrate transporter like domains"/>
    <property type="match status" value="1"/>
</dbReference>
<feature type="transmembrane region" description="Helical" evidence="6">
    <location>
        <begin position="360"/>
        <end position="380"/>
    </location>
</feature>
<dbReference type="Pfam" id="PF07690">
    <property type="entry name" value="MFS_1"/>
    <property type="match status" value="1"/>
</dbReference>
<name>A0A9X2DVZ0_9MICO</name>
<protein>
    <submittedName>
        <fullName evidence="8">MFS transporter</fullName>
    </submittedName>
</protein>
<keyword evidence="9" id="KW-1185">Reference proteome</keyword>